<keyword evidence="1" id="KW-0472">Membrane</keyword>
<evidence type="ECO:0000256" key="1">
    <source>
        <dbReference type="SAM" id="Phobius"/>
    </source>
</evidence>
<evidence type="ECO:0000313" key="2">
    <source>
        <dbReference type="EMBL" id="MFC3142428.1"/>
    </source>
</evidence>
<feature type="transmembrane region" description="Helical" evidence="1">
    <location>
        <begin position="36"/>
        <end position="53"/>
    </location>
</feature>
<keyword evidence="1" id="KW-1133">Transmembrane helix</keyword>
<sequence length="75" mass="8057">MAMSSADLYLVLGLILATFAVPSLLGAFADRRRPWVAVLVFAIGAGMVGVALSRQSYTLHGVPEAFVRVVAYFVR</sequence>
<evidence type="ECO:0000313" key="3">
    <source>
        <dbReference type="Proteomes" id="UP001595632"/>
    </source>
</evidence>
<accession>A0ABV7GLF9</accession>
<organism evidence="2 3">
    <name type="scientific">Psychromarinibacter halotolerans</name>
    <dbReference type="NCBI Taxonomy" id="1775175"/>
    <lineage>
        <taxon>Bacteria</taxon>
        <taxon>Pseudomonadati</taxon>
        <taxon>Pseudomonadota</taxon>
        <taxon>Alphaproteobacteria</taxon>
        <taxon>Rhodobacterales</taxon>
        <taxon>Paracoccaceae</taxon>
        <taxon>Psychromarinibacter</taxon>
    </lineage>
</organism>
<protein>
    <submittedName>
        <fullName evidence="2">Uncharacterized protein</fullName>
    </submittedName>
</protein>
<dbReference type="EMBL" id="JBHRTB010000010">
    <property type="protein sequence ID" value="MFC3142428.1"/>
    <property type="molecule type" value="Genomic_DNA"/>
</dbReference>
<reference evidence="3" key="1">
    <citation type="journal article" date="2019" name="Int. J. Syst. Evol. Microbiol.">
        <title>The Global Catalogue of Microorganisms (GCM) 10K type strain sequencing project: providing services to taxonomists for standard genome sequencing and annotation.</title>
        <authorList>
            <consortium name="The Broad Institute Genomics Platform"/>
            <consortium name="The Broad Institute Genome Sequencing Center for Infectious Disease"/>
            <person name="Wu L."/>
            <person name="Ma J."/>
        </authorList>
    </citation>
    <scope>NUCLEOTIDE SEQUENCE [LARGE SCALE GENOMIC DNA]</scope>
    <source>
        <strain evidence="3">KCTC 52366</strain>
    </source>
</reference>
<proteinExistence type="predicted"/>
<gene>
    <name evidence="2" type="ORF">ACFOGP_06895</name>
</gene>
<keyword evidence="1" id="KW-0812">Transmembrane</keyword>
<keyword evidence="3" id="KW-1185">Reference proteome</keyword>
<name>A0ABV7GLF9_9RHOB</name>
<comment type="caution">
    <text evidence="2">The sequence shown here is derived from an EMBL/GenBank/DDBJ whole genome shotgun (WGS) entry which is preliminary data.</text>
</comment>
<dbReference type="Proteomes" id="UP001595632">
    <property type="component" value="Unassembled WGS sequence"/>
</dbReference>
<dbReference type="RefSeq" id="WP_275633927.1">
    <property type="nucleotide sequence ID" value="NZ_JARGYD010000007.1"/>
</dbReference>